<name>A0A2U3KNW5_9BACT</name>
<keyword evidence="6" id="KW-0720">Serine protease</keyword>
<evidence type="ECO:0000313" key="12">
    <source>
        <dbReference type="Proteomes" id="UP000238701"/>
    </source>
</evidence>
<evidence type="ECO:0000256" key="3">
    <source>
        <dbReference type="ARBA" id="ARBA00011897"/>
    </source>
</evidence>
<protein>
    <recommendedName>
        <fullName evidence="3">prolyl oligopeptidase</fullName>
        <ecNumber evidence="3">3.4.21.26</ecNumber>
    </recommendedName>
</protein>
<accession>A0A2U3KNW5</accession>
<comment type="similarity">
    <text evidence="2">Belongs to the peptidase S9A family.</text>
</comment>
<feature type="signal peptide" evidence="8">
    <location>
        <begin position="1"/>
        <end position="28"/>
    </location>
</feature>
<comment type="catalytic activity">
    <reaction evidence="1">
        <text>Hydrolysis of Pro-|-Xaa &gt;&gt; Ala-|-Xaa in oligopeptides.</text>
        <dbReference type="EC" id="3.4.21.26"/>
    </reaction>
</comment>
<feature type="domain" description="Peptidase S9A N-terminal" evidence="10">
    <location>
        <begin position="59"/>
        <end position="464"/>
    </location>
</feature>
<evidence type="ECO:0000313" key="11">
    <source>
        <dbReference type="EMBL" id="SPF41325.1"/>
    </source>
</evidence>
<dbReference type="PANTHER" id="PTHR42881:SF2">
    <property type="entry name" value="PROLYL ENDOPEPTIDASE"/>
    <property type="match status" value="1"/>
</dbReference>
<dbReference type="InterPro" id="IPR002470">
    <property type="entry name" value="Peptidase_S9A"/>
</dbReference>
<evidence type="ECO:0000256" key="8">
    <source>
        <dbReference type="SAM" id="SignalP"/>
    </source>
</evidence>
<feature type="region of interest" description="Disordered" evidence="7">
    <location>
        <begin position="43"/>
        <end position="62"/>
    </location>
</feature>
<dbReference type="EMBL" id="OMOD01000128">
    <property type="protein sequence ID" value="SPF41325.1"/>
    <property type="molecule type" value="Genomic_DNA"/>
</dbReference>
<dbReference type="FunFam" id="3.40.50.1820:FF:000005">
    <property type="entry name" value="Prolyl endopeptidase"/>
    <property type="match status" value="1"/>
</dbReference>
<feature type="domain" description="Peptidase S9 prolyl oligopeptidase catalytic" evidence="9">
    <location>
        <begin position="523"/>
        <end position="740"/>
    </location>
</feature>
<keyword evidence="5 11" id="KW-0378">Hydrolase</keyword>
<dbReference type="InterPro" id="IPR023302">
    <property type="entry name" value="Pept_S9A_N"/>
</dbReference>
<dbReference type="Pfam" id="PF00326">
    <property type="entry name" value="Peptidase_S9"/>
    <property type="match status" value="1"/>
</dbReference>
<evidence type="ECO:0000259" key="9">
    <source>
        <dbReference type="Pfam" id="PF00326"/>
    </source>
</evidence>
<dbReference type="InterPro" id="IPR002471">
    <property type="entry name" value="Pept_S9_AS"/>
</dbReference>
<dbReference type="InterPro" id="IPR051167">
    <property type="entry name" value="Prolyl_oligopep/macrocyclase"/>
</dbReference>
<dbReference type="SUPFAM" id="SSF50993">
    <property type="entry name" value="Peptidase/esterase 'gauge' domain"/>
    <property type="match status" value="1"/>
</dbReference>
<dbReference type="Gene3D" id="3.40.50.1820">
    <property type="entry name" value="alpha/beta hydrolase"/>
    <property type="match status" value="1"/>
</dbReference>
<dbReference type="GO" id="GO:0004252">
    <property type="term" value="F:serine-type endopeptidase activity"/>
    <property type="evidence" value="ECO:0007669"/>
    <property type="project" value="UniProtKB-EC"/>
</dbReference>
<proteinExistence type="inferred from homology"/>
<dbReference type="PRINTS" id="PR00862">
    <property type="entry name" value="PROLIGOPTASE"/>
</dbReference>
<dbReference type="PANTHER" id="PTHR42881">
    <property type="entry name" value="PROLYL ENDOPEPTIDASE"/>
    <property type="match status" value="1"/>
</dbReference>
<evidence type="ECO:0000256" key="5">
    <source>
        <dbReference type="ARBA" id="ARBA00022801"/>
    </source>
</evidence>
<organism evidence="11 12">
    <name type="scientific">Candidatus Sulfotelmatobacter kueseliae</name>
    <dbReference type="NCBI Taxonomy" id="2042962"/>
    <lineage>
        <taxon>Bacteria</taxon>
        <taxon>Pseudomonadati</taxon>
        <taxon>Acidobacteriota</taxon>
        <taxon>Terriglobia</taxon>
        <taxon>Terriglobales</taxon>
        <taxon>Candidatus Korobacteraceae</taxon>
        <taxon>Candidatus Sulfotelmatobacter</taxon>
    </lineage>
</organism>
<dbReference type="SUPFAM" id="SSF53474">
    <property type="entry name" value="alpha/beta-Hydrolases"/>
    <property type="match status" value="1"/>
</dbReference>
<dbReference type="Pfam" id="PF02897">
    <property type="entry name" value="Peptidase_S9_N"/>
    <property type="match status" value="1"/>
</dbReference>
<evidence type="ECO:0000256" key="2">
    <source>
        <dbReference type="ARBA" id="ARBA00005228"/>
    </source>
</evidence>
<dbReference type="GO" id="GO:0070012">
    <property type="term" value="F:oligopeptidase activity"/>
    <property type="evidence" value="ECO:0007669"/>
    <property type="project" value="TreeGrafter"/>
</dbReference>
<dbReference type="Proteomes" id="UP000238701">
    <property type="component" value="Unassembled WGS sequence"/>
</dbReference>
<keyword evidence="8" id="KW-0732">Signal</keyword>
<reference evidence="12" key="1">
    <citation type="submission" date="2018-02" db="EMBL/GenBank/DDBJ databases">
        <authorList>
            <person name="Hausmann B."/>
        </authorList>
    </citation>
    <scope>NUCLEOTIDE SEQUENCE [LARGE SCALE GENOMIC DNA]</scope>
    <source>
        <strain evidence="12">Peat soil MAG SbA1</strain>
    </source>
</reference>
<evidence type="ECO:0000256" key="1">
    <source>
        <dbReference type="ARBA" id="ARBA00001070"/>
    </source>
</evidence>
<dbReference type="Gene3D" id="2.130.10.120">
    <property type="entry name" value="Prolyl oligopeptidase, N-terminal domain"/>
    <property type="match status" value="1"/>
</dbReference>
<sequence length="743" mass="83257">MHRFLFCEVMMFAGLRLSWMLSSLFLFAAAAFTADDSQSQASSSALPAKTSSATPTAPPQAAVKPVAEMFHGTTIVDNYRWLEDGQSPATQKWVEEETVYTRALLDPLPGRDAIHKRLTELLSIGDVTPPQMAGRHYFYTKREGIENQPVLYVRDGGISGKEPGPDRVLVDPNQLNADGTVALDWWQPSDNGKYVAYGTSPGGSEMSTLHIIETKTGTVLPDTIDRTRAASIAWEHDNRGFYYTRYPKKSDVPEGQEVYNRHVFYHELGTDPDGDDPIFGEGRDPEDWPNVSLSNDGRWLLITVEQGYTKIELFLMNLKAGTPPTRVTTGKNFLYSGEVYEGKLYITTNEDAPRYRAFVTDAGDYERDHWKEIIPQTDAILLGTSVFGGKLFAQYEQNATSQLKIFDLGGKKLADLSLPALGTVFDSGGRWDRDEFFYGFQSFTFAPSIYRYDLKDNSTSLWTKVAAPSIDPSAYEVRQEWFQSKDGTRVPMFIVGKKGLQKNGHNPALVTGYGGFNISLTPAFNRAAYLWLEHGGIYAVANLRGGAEFGEDWHRAGMLDKKQNVFDDMIAAAEHLISEKYTDRNHLAIQGGSNGGLLMGAMITQRPDLFRAVVCRVPLLDMLNYQNFQIARLWIAEYGSAENVNQFKWLYAYSPYHHVKASTEYPAILFMTADTDTRVDPMHARKMAARMQAEAKNGASRTRPILLRVETKAGHGAGKPVTKQIEEYTDIYSFLFWQVGVKE</sequence>
<gene>
    <name evidence="11" type="ORF">SBA1_350043</name>
</gene>
<evidence type="ECO:0000256" key="6">
    <source>
        <dbReference type="ARBA" id="ARBA00022825"/>
    </source>
</evidence>
<feature type="chain" id="PRO_5015639001" description="prolyl oligopeptidase" evidence="8">
    <location>
        <begin position="29"/>
        <end position="743"/>
    </location>
</feature>
<dbReference type="AlphaFoldDB" id="A0A2U3KNW5"/>
<dbReference type="GO" id="GO:0006508">
    <property type="term" value="P:proteolysis"/>
    <property type="evidence" value="ECO:0007669"/>
    <property type="project" value="UniProtKB-KW"/>
</dbReference>
<dbReference type="GO" id="GO:0005829">
    <property type="term" value="C:cytosol"/>
    <property type="evidence" value="ECO:0007669"/>
    <property type="project" value="TreeGrafter"/>
</dbReference>
<dbReference type="InterPro" id="IPR029058">
    <property type="entry name" value="AB_hydrolase_fold"/>
</dbReference>
<dbReference type="InterPro" id="IPR001375">
    <property type="entry name" value="Peptidase_S9_cat"/>
</dbReference>
<evidence type="ECO:0000259" key="10">
    <source>
        <dbReference type="Pfam" id="PF02897"/>
    </source>
</evidence>
<dbReference type="PROSITE" id="PS00708">
    <property type="entry name" value="PRO_ENDOPEP_SER"/>
    <property type="match status" value="1"/>
</dbReference>
<keyword evidence="4" id="KW-0645">Protease</keyword>
<evidence type="ECO:0000256" key="7">
    <source>
        <dbReference type="SAM" id="MobiDB-lite"/>
    </source>
</evidence>
<dbReference type="EC" id="3.4.21.26" evidence="3"/>
<evidence type="ECO:0000256" key="4">
    <source>
        <dbReference type="ARBA" id="ARBA00022670"/>
    </source>
</evidence>